<dbReference type="EMBL" id="JARXRN010000007">
    <property type="protein sequence ID" value="MDH5829015.1"/>
    <property type="molecule type" value="Genomic_DNA"/>
</dbReference>
<evidence type="ECO:0000256" key="1">
    <source>
        <dbReference type="SAM" id="SignalP"/>
    </source>
</evidence>
<evidence type="ECO:0008006" key="4">
    <source>
        <dbReference type="Google" id="ProtNLM"/>
    </source>
</evidence>
<keyword evidence="1" id="KW-0732">Signal</keyword>
<evidence type="ECO:0000313" key="2">
    <source>
        <dbReference type="EMBL" id="MDH5829015.1"/>
    </source>
</evidence>
<accession>A0ABT6JEA4</accession>
<evidence type="ECO:0000313" key="3">
    <source>
        <dbReference type="Proteomes" id="UP001156831"/>
    </source>
</evidence>
<keyword evidence="3" id="KW-1185">Reference proteome</keyword>
<sequence>MIHRTSRLLALLILGTSAAGAFAQDAIRPEQAARHVGQTGMVCGKVEKTRYAENSEGQPTFLHMGGAFPRHTFSARISQDQRGKFKPSPEELEGRDVCVVGTIQRDASRAEIAVSSPGDIKLAQIK</sequence>
<protein>
    <recommendedName>
        <fullName evidence="4">Secreted protein</fullName>
    </recommendedName>
</protein>
<name>A0ABT6JEA4_9GAMM</name>
<feature type="chain" id="PRO_5047061420" description="Secreted protein" evidence="1">
    <location>
        <begin position="24"/>
        <end position="126"/>
    </location>
</feature>
<reference evidence="2 3" key="1">
    <citation type="submission" date="2023-04" db="EMBL/GenBank/DDBJ databases">
        <title>Luteimonas sp. M1R5S18.</title>
        <authorList>
            <person name="Sun J.-Q."/>
        </authorList>
    </citation>
    <scope>NUCLEOTIDE SEQUENCE [LARGE SCALE GENOMIC DNA]</scope>
    <source>
        <strain evidence="2 3">M1R5S18</strain>
    </source>
</reference>
<feature type="signal peptide" evidence="1">
    <location>
        <begin position="1"/>
        <end position="23"/>
    </location>
</feature>
<dbReference type="Proteomes" id="UP001156831">
    <property type="component" value="Unassembled WGS sequence"/>
</dbReference>
<organism evidence="2 3">
    <name type="scientific">Luteimonas rhizosphaericola</name>
    <dbReference type="NCBI Taxonomy" id="3042024"/>
    <lineage>
        <taxon>Bacteria</taxon>
        <taxon>Pseudomonadati</taxon>
        <taxon>Pseudomonadota</taxon>
        <taxon>Gammaproteobacteria</taxon>
        <taxon>Lysobacterales</taxon>
        <taxon>Lysobacteraceae</taxon>
        <taxon>Luteimonas</taxon>
    </lineage>
</organism>
<proteinExistence type="predicted"/>
<gene>
    <name evidence="2" type="ORF">QFW80_00550</name>
</gene>
<comment type="caution">
    <text evidence="2">The sequence shown here is derived from an EMBL/GenBank/DDBJ whole genome shotgun (WGS) entry which is preliminary data.</text>
</comment>